<dbReference type="PROSITE" id="PS50075">
    <property type="entry name" value="CARRIER"/>
    <property type="match status" value="1"/>
</dbReference>
<dbReference type="InterPro" id="IPR006162">
    <property type="entry name" value="Ppantetheine_attach_site"/>
</dbReference>
<evidence type="ECO:0000256" key="2">
    <source>
        <dbReference type="ARBA" id="ARBA00022553"/>
    </source>
</evidence>
<dbReference type="InterPro" id="IPR009081">
    <property type="entry name" value="PP-bd_ACP"/>
</dbReference>
<sequence length="100" mass="10919">MNDQHAAATAGPSEDERAVQDWVLERLAAHLEVPVEQLPEDAVFTEVGLSSIRAVELVTEIEEQYDLELSPVLLYDHPSVLEVARRVTEARRGVAAGADG</sequence>
<dbReference type="PROSITE" id="PS00012">
    <property type="entry name" value="PHOSPHOPANTETHEINE"/>
    <property type="match status" value="1"/>
</dbReference>
<gene>
    <name evidence="4" type="ORF">HCN52_05670</name>
</gene>
<evidence type="ECO:0000256" key="1">
    <source>
        <dbReference type="ARBA" id="ARBA00022450"/>
    </source>
</evidence>
<dbReference type="SMART" id="SM00823">
    <property type="entry name" value="PKS_PP"/>
    <property type="match status" value="1"/>
</dbReference>
<dbReference type="Gene3D" id="1.10.1200.10">
    <property type="entry name" value="ACP-like"/>
    <property type="match status" value="1"/>
</dbReference>
<proteinExistence type="predicted"/>
<dbReference type="Proteomes" id="UP000727056">
    <property type="component" value="Unassembled WGS sequence"/>
</dbReference>
<dbReference type="InterPro" id="IPR036736">
    <property type="entry name" value="ACP-like_sf"/>
</dbReference>
<name>A0ABX1CA03_9ACTN</name>
<comment type="caution">
    <text evidence="4">The sequence shown here is derived from an EMBL/GenBank/DDBJ whole genome shotgun (WGS) entry which is preliminary data.</text>
</comment>
<dbReference type="SMART" id="SM01294">
    <property type="entry name" value="PKS_PP_betabranch"/>
    <property type="match status" value="1"/>
</dbReference>
<organism evidence="4 5">
    <name type="scientific">Streptomyces bohaiensis</name>
    <dbReference type="NCBI Taxonomy" id="1431344"/>
    <lineage>
        <taxon>Bacteria</taxon>
        <taxon>Bacillati</taxon>
        <taxon>Actinomycetota</taxon>
        <taxon>Actinomycetes</taxon>
        <taxon>Kitasatosporales</taxon>
        <taxon>Streptomycetaceae</taxon>
        <taxon>Streptomyces</taxon>
    </lineage>
</organism>
<keyword evidence="2" id="KW-0597">Phosphoprotein</keyword>
<protein>
    <submittedName>
        <fullName evidence="4">Acyl carrier protein</fullName>
    </submittedName>
</protein>
<keyword evidence="1" id="KW-0596">Phosphopantetheine</keyword>
<evidence type="ECO:0000313" key="4">
    <source>
        <dbReference type="EMBL" id="NJQ14440.1"/>
    </source>
</evidence>
<accession>A0ABX1CA03</accession>
<feature type="domain" description="Carrier" evidence="3">
    <location>
        <begin position="14"/>
        <end position="91"/>
    </location>
</feature>
<dbReference type="EMBL" id="JAAVJC010000025">
    <property type="protein sequence ID" value="NJQ14440.1"/>
    <property type="molecule type" value="Genomic_DNA"/>
</dbReference>
<dbReference type="InterPro" id="IPR020806">
    <property type="entry name" value="PKS_PP-bd"/>
</dbReference>
<evidence type="ECO:0000313" key="5">
    <source>
        <dbReference type="Proteomes" id="UP000727056"/>
    </source>
</evidence>
<keyword evidence="5" id="KW-1185">Reference proteome</keyword>
<evidence type="ECO:0000259" key="3">
    <source>
        <dbReference type="PROSITE" id="PS50075"/>
    </source>
</evidence>
<dbReference type="RefSeq" id="WP_168087264.1">
    <property type="nucleotide sequence ID" value="NZ_BHZH01000016.1"/>
</dbReference>
<reference evidence="4 5" key="1">
    <citation type="submission" date="2020-03" db="EMBL/GenBank/DDBJ databases">
        <title>Draft genome of Streptomyces sp. ventii, isolated from the Axial Seamount in the Pacific Ocean, and resequencing of the two type strains Streptomyces lonarensis strain NCL 716 and Streptomyces bohaiensis strain 11A07.</title>
        <authorList>
            <person name="Loughran R.M."/>
            <person name="Pfannmuller K.M."/>
            <person name="Wasson B.J."/>
            <person name="Deadmond M.C."/>
            <person name="Paddock B.E."/>
            <person name="Koyack M.J."/>
            <person name="Gallegos D.A."/>
            <person name="Mitchell E.A."/>
            <person name="Ushijima B."/>
            <person name="Saw J.H."/>
            <person name="Mcphail K.L."/>
            <person name="Videau P."/>
        </authorList>
    </citation>
    <scope>NUCLEOTIDE SEQUENCE [LARGE SCALE GENOMIC DNA]</scope>
    <source>
        <strain evidence="4 5">11A07</strain>
    </source>
</reference>
<dbReference type="Pfam" id="PF00550">
    <property type="entry name" value="PP-binding"/>
    <property type="match status" value="1"/>
</dbReference>
<dbReference type="SUPFAM" id="SSF47336">
    <property type="entry name" value="ACP-like"/>
    <property type="match status" value="1"/>
</dbReference>